<reference evidence="2" key="1">
    <citation type="journal article" date="2013" name="BMC Genomics">
        <title>Unscrambling butterfly oogenesis.</title>
        <authorList>
            <person name="Carter J.M."/>
            <person name="Baker S.C."/>
            <person name="Pink R."/>
            <person name="Carter D.R."/>
            <person name="Collins A."/>
            <person name="Tomlin J."/>
            <person name="Gibbs M."/>
            <person name="Breuker C.J."/>
        </authorList>
    </citation>
    <scope>NUCLEOTIDE SEQUENCE</scope>
    <source>
        <tissue evidence="2">Ovary</tissue>
    </source>
</reference>
<dbReference type="EMBL" id="GAIX01006425">
    <property type="protein sequence ID" value="JAA86135.1"/>
    <property type="molecule type" value="Transcribed_RNA"/>
</dbReference>
<keyword evidence="1" id="KW-0472">Membrane</keyword>
<proteinExistence type="predicted"/>
<keyword evidence="1" id="KW-1133">Transmembrane helix</keyword>
<protein>
    <submittedName>
        <fullName evidence="2">Uncharacterized protein</fullName>
    </submittedName>
</protein>
<reference evidence="2" key="2">
    <citation type="submission" date="2013-05" db="EMBL/GenBank/DDBJ databases">
        <authorList>
            <person name="Carter J.-M."/>
            <person name="Baker S.C."/>
            <person name="Pink R."/>
            <person name="Carter D.R.F."/>
            <person name="Collins A."/>
            <person name="Tomlin J."/>
            <person name="Gibbs M."/>
            <person name="Breuker C.J."/>
        </authorList>
    </citation>
    <scope>NUCLEOTIDE SEQUENCE</scope>
    <source>
        <tissue evidence="2">Ovary</tissue>
    </source>
</reference>
<keyword evidence="1" id="KW-0812">Transmembrane</keyword>
<sequence>MSVYFVDLINGRFTLLHSRTLLVRTRDFQSFPYNNFFIIILSATSLSRPLLVKCLYVKMGRQRLKCSLR</sequence>
<feature type="transmembrane region" description="Helical" evidence="1">
    <location>
        <begin position="36"/>
        <end position="56"/>
    </location>
</feature>
<evidence type="ECO:0000313" key="2">
    <source>
        <dbReference type="EMBL" id="JAA86135.1"/>
    </source>
</evidence>
<dbReference type="AlphaFoldDB" id="S4PFT5"/>
<evidence type="ECO:0000256" key="1">
    <source>
        <dbReference type="SAM" id="Phobius"/>
    </source>
</evidence>
<name>S4PFT5_9NEOP</name>
<accession>S4PFT5</accession>
<organism evidence="2">
    <name type="scientific">Pararge aegeria</name>
    <name type="common">speckled wood butterfly</name>
    <dbReference type="NCBI Taxonomy" id="116150"/>
    <lineage>
        <taxon>Eukaryota</taxon>
        <taxon>Metazoa</taxon>
        <taxon>Ecdysozoa</taxon>
        <taxon>Arthropoda</taxon>
        <taxon>Hexapoda</taxon>
        <taxon>Insecta</taxon>
        <taxon>Pterygota</taxon>
        <taxon>Neoptera</taxon>
        <taxon>Endopterygota</taxon>
        <taxon>Lepidoptera</taxon>
        <taxon>Glossata</taxon>
        <taxon>Ditrysia</taxon>
        <taxon>Papilionoidea</taxon>
        <taxon>Nymphalidae</taxon>
        <taxon>Satyrinae</taxon>
        <taxon>Satyrini</taxon>
        <taxon>Parargina</taxon>
        <taxon>Pararge</taxon>
    </lineage>
</organism>